<evidence type="ECO:0000313" key="14">
    <source>
        <dbReference type="Proteomes" id="UP000673691"/>
    </source>
</evidence>
<comment type="caution">
    <text evidence="13">The sequence shown here is derived from an EMBL/GenBank/DDBJ whole genome shotgun (WGS) entry which is preliminary data.</text>
</comment>
<dbReference type="OrthoDB" id="1914176at2759"/>
<keyword evidence="8 11" id="KW-0694">RNA-binding</keyword>
<dbReference type="GO" id="GO:0003723">
    <property type="term" value="F:RNA binding"/>
    <property type="evidence" value="ECO:0007669"/>
    <property type="project" value="UniProtKB-UniRule"/>
</dbReference>
<evidence type="ECO:0000256" key="8">
    <source>
        <dbReference type="ARBA" id="ARBA00022884"/>
    </source>
</evidence>
<dbReference type="Pfam" id="PF14608">
    <property type="entry name" value="zf-CCCH_2"/>
    <property type="match status" value="1"/>
</dbReference>
<evidence type="ECO:0000256" key="9">
    <source>
        <dbReference type="ARBA" id="ARBA00023242"/>
    </source>
</evidence>
<comment type="similarity">
    <text evidence="2 11">Belongs to the CPSF4/YTH1 family.</text>
</comment>
<dbReference type="Pfam" id="PF00642">
    <property type="entry name" value="zf-CCCH"/>
    <property type="match status" value="2"/>
</dbReference>
<evidence type="ECO:0000256" key="5">
    <source>
        <dbReference type="ARBA" id="ARBA00022737"/>
    </source>
</evidence>
<keyword evidence="6 10" id="KW-0863">Zinc-finger</keyword>
<sequence>MPSALPPAVAVAESTWGSPEPTLYFDFEDYVQNQLGVDLKGENKKAAAGAACRARTSLSSPARGVFRGELPVLNATRFSNVAPAGVGWLGFGGGADFLPAENGVCKFYLKASCARGAGCPYKHSRLDRSVVCKHWLRGLCKKGDLCEFLHQYNLKKMPECWFYTKYGECSNGDECLYLHVDPDSRTRECPWYNRGFC</sequence>
<dbReference type="PANTHER" id="PTHR23102:SF24">
    <property type="entry name" value="CLEAVAGE AND POLYADENYLATION SPECIFICITY FACTOR SUBUNIT 4"/>
    <property type="match status" value="1"/>
</dbReference>
<dbReference type="FunFam" id="4.10.1000.10:FF:000012">
    <property type="entry name" value="cleavage and polyadenylation specificity factor subunit 4"/>
    <property type="match status" value="1"/>
</dbReference>
<dbReference type="PANTHER" id="PTHR23102">
    <property type="entry name" value="CLEAVAGE AND POLYADENYLATION SPECIFICITY FACTOR SUBUNIT 4-RELATED"/>
    <property type="match status" value="1"/>
</dbReference>
<evidence type="ECO:0000259" key="12">
    <source>
        <dbReference type="PROSITE" id="PS50103"/>
    </source>
</evidence>
<dbReference type="InterPro" id="IPR000571">
    <property type="entry name" value="Znf_CCCH"/>
</dbReference>
<protein>
    <recommendedName>
        <fullName evidence="11">mRNA 3'-end-processing protein</fullName>
    </recommendedName>
</protein>
<name>A0A8H7ZMZ8_9FUNG</name>
<dbReference type="AlphaFoldDB" id="A0A8H7ZMZ8"/>
<keyword evidence="9 11" id="KW-0539">Nucleus</keyword>
<evidence type="ECO:0000256" key="4">
    <source>
        <dbReference type="ARBA" id="ARBA00022723"/>
    </source>
</evidence>
<keyword evidence="14" id="KW-1185">Reference proteome</keyword>
<evidence type="ECO:0000256" key="10">
    <source>
        <dbReference type="PROSITE-ProRule" id="PRU00723"/>
    </source>
</evidence>
<comment type="subcellular location">
    <subcellularLocation>
        <location evidence="1 11">Nucleus</location>
    </subcellularLocation>
</comment>
<evidence type="ECO:0000256" key="7">
    <source>
        <dbReference type="ARBA" id="ARBA00022833"/>
    </source>
</evidence>
<feature type="non-terminal residue" evidence="13">
    <location>
        <position position="1"/>
    </location>
</feature>
<comment type="function">
    <text evidence="11">Component of the cleavage factor I (CF I) involved in pre-mRNA 3'-end processing.</text>
</comment>
<dbReference type="InterPro" id="IPR036855">
    <property type="entry name" value="Znf_CCCH_sf"/>
</dbReference>
<keyword evidence="4 10" id="KW-0479">Metal-binding</keyword>
<dbReference type="Proteomes" id="UP000673691">
    <property type="component" value="Unassembled WGS sequence"/>
</dbReference>
<feature type="domain" description="C3H1-type" evidence="12">
    <location>
        <begin position="154"/>
        <end position="182"/>
    </location>
</feature>
<feature type="zinc finger region" description="C3H1-type" evidence="10">
    <location>
        <begin position="126"/>
        <end position="153"/>
    </location>
</feature>
<dbReference type="GO" id="GO:0031124">
    <property type="term" value="P:mRNA 3'-end processing"/>
    <property type="evidence" value="ECO:0007669"/>
    <property type="project" value="UniProtKB-UniRule"/>
</dbReference>
<accession>A0A8H7ZMZ8</accession>
<organism evidence="13 14">
    <name type="scientific">Olpidium bornovanus</name>
    <dbReference type="NCBI Taxonomy" id="278681"/>
    <lineage>
        <taxon>Eukaryota</taxon>
        <taxon>Fungi</taxon>
        <taxon>Fungi incertae sedis</taxon>
        <taxon>Olpidiomycota</taxon>
        <taxon>Olpidiomycotina</taxon>
        <taxon>Olpidiomycetes</taxon>
        <taxon>Olpidiales</taxon>
        <taxon>Olpidiaceae</taxon>
        <taxon>Olpidium</taxon>
    </lineage>
</organism>
<evidence type="ECO:0000256" key="6">
    <source>
        <dbReference type="ARBA" id="ARBA00022771"/>
    </source>
</evidence>
<keyword evidence="3 11" id="KW-0507">mRNA processing</keyword>
<dbReference type="EMBL" id="JAEFCI010012555">
    <property type="protein sequence ID" value="KAG5455928.1"/>
    <property type="molecule type" value="Genomic_DNA"/>
</dbReference>
<evidence type="ECO:0000256" key="1">
    <source>
        <dbReference type="ARBA" id="ARBA00004123"/>
    </source>
</evidence>
<feature type="domain" description="C3H1-type" evidence="12">
    <location>
        <begin position="126"/>
        <end position="153"/>
    </location>
</feature>
<dbReference type="SUPFAM" id="SSF90229">
    <property type="entry name" value="CCCH zinc finger"/>
    <property type="match status" value="3"/>
</dbReference>
<feature type="non-terminal residue" evidence="13">
    <location>
        <position position="197"/>
    </location>
</feature>
<evidence type="ECO:0000256" key="3">
    <source>
        <dbReference type="ARBA" id="ARBA00022664"/>
    </source>
</evidence>
<proteinExistence type="inferred from homology"/>
<dbReference type="SMART" id="SM00356">
    <property type="entry name" value="ZnF_C3H1"/>
    <property type="match status" value="3"/>
</dbReference>
<gene>
    <name evidence="13" type="ORF">BJ554DRAFT_4482</name>
</gene>
<keyword evidence="7 10" id="KW-0862">Zinc</keyword>
<dbReference type="Gene3D" id="4.10.1000.10">
    <property type="entry name" value="Zinc finger, CCCH-type"/>
    <property type="match status" value="1"/>
</dbReference>
<dbReference type="GO" id="GO:0005634">
    <property type="term" value="C:nucleus"/>
    <property type="evidence" value="ECO:0007669"/>
    <property type="project" value="UniProtKB-SubCell"/>
</dbReference>
<feature type="domain" description="C3H1-type" evidence="12">
    <location>
        <begin position="99"/>
        <end position="125"/>
    </location>
</feature>
<dbReference type="InterPro" id="IPR045348">
    <property type="entry name" value="CPSF4/Yth1"/>
</dbReference>
<reference evidence="13 14" key="1">
    <citation type="journal article" name="Sci. Rep.">
        <title>Genome-scale phylogenetic analyses confirm Olpidium as the closest living zoosporic fungus to the non-flagellated, terrestrial fungi.</title>
        <authorList>
            <person name="Chang Y."/>
            <person name="Rochon D."/>
            <person name="Sekimoto S."/>
            <person name="Wang Y."/>
            <person name="Chovatia M."/>
            <person name="Sandor L."/>
            <person name="Salamov A."/>
            <person name="Grigoriev I.V."/>
            <person name="Stajich J.E."/>
            <person name="Spatafora J.W."/>
        </authorList>
    </citation>
    <scope>NUCLEOTIDE SEQUENCE [LARGE SCALE GENOMIC DNA]</scope>
    <source>
        <strain evidence="13">S191</strain>
    </source>
</reference>
<dbReference type="PROSITE" id="PS50103">
    <property type="entry name" value="ZF_C3H1"/>
    <property type="match status" value="3"/>
</dbReference>
<evidence type="ECO:0000256" key="11">
    <source>
        <dbReference type="RuleBase" id="RU369008"/>
    </source>
</evidence>
<keyword evidence="5 11" id="KW-0677">Repeat</keyword>
<feature type="zinc finger region" description="C3H1-type" evidence="10">
    <location>
        <begin position="99"/>
        <end position="125"/>
    </location>
</feature>
<evidence type="ECO:0000256" key="2">
    <source>
        <dbReference type="ARBA" id="ARBA00008907"/>
    </source>
</evidence>
<dbReference type="GO" id="GO:0008270">
    <property type="term" value="F:zinc ion binding"/>
    <property type="evidence" value="ECO:0007669"/>
    <property type="project" value="UniProtKB-KW"/>
</dbReference>
<feature type="zinc finger region" description="C3H1-type" evidence="10">
    <location>
        <begin position="154"/>
        <end position="182"/>
    </location>
</feature>
<evidence type="ECO:0000313" key="13">
    <source>
        <dbReference type="EMBL" id="KAG5455928.1"/>
    </source>
</evidence>